<dbReference type="EMBL" id="CAJNIZ010000558">
    <property type="protein sequence ID" value="CAE7169388.1"/>
    <property type="molecule type" value="Genomic_DNA"/>
</dbReference>
<dbReference type="GO" id="GO:0009986">
    <property type="term" value="C:cell surface"/>
    <property type="evidence" value="ECO:0007669"/>
    <property type="project" value="TreeGrafter"/>
</dbReference>
<dbReference type="InterPro" id="IPR050386">
    <property type="entry name" value="Glycosyl_hydrolase_5"/>
</dbReference>
<keyword evidence="2" id="KW-0326">Glycosidase</keyword>
<organism evidence="3 4">
    <name type="scientific">Symbiodinium pilosum</name>
    <name type="common">Dinoflagellate</name>
    <dbReference type="NCBI Taxonomy" id="2952"/>
    <lineage>
        <taxon>Eukaryota</taxon>
        <taxon>Sar</taxon>
        <taxon>Alveolata</taxon>
        <taxon>Dinophyceae</taxon>
        <taxon>Suessiales</taxon>
        <taxon>Symbiodiniaceae</taxon>
        <taxon>Symbiodinium</taxon>
    </lineage>
</organism>
<dbReference type="GO" id="GO:0009251">
    <property type="term" value="P:glucan catabolic process"/>
    <property type="evidence" value="ECO:0007669"/>
    <property type="project" value="TreeGrafter"/>
</dbReference>
<proteinExistence type="predicted"/>
<evidence type="ECO:0008006" key="5">
    <source>
        <dbReference type="Google" id="ProtNLM"/>
    </source>
</evidence>
<dbReference type="GO" id="GO:0005576">
    <property type="term" value="C:extracellular region"/>
    <property type="evidence" value="ECO:0007669"/>
    <property type="project" value="TreeGrafter"/>
</dbReference>
<dbReference type="AlphaFoldDB" id="A0A812IP54"/>
<dbReference type="Gene3D" id="3.20.20.80">
    <property type="entry name" value="Glycosidases"/>
    <property type="match status" value="1"/>
</dbReference>
<evidence type="ECO:0000256" key="2">
    <source>
        <dbReference type="ARBA" id="ARBA00023295"/>
    </source>
</evidence>
<dbReference type="SUPFAM" id="SSF51445">
    <property type="entry name" value="(Trans)glycosidases"/>
    <property type="match status" value="1"/>
</dbReference>
<dbReference type="InterPro" id="IPR017853">
    <property type="entry name" value="GH"/>
</dbReference>
<keyword evidence="4" id="KW-1185">Reference proteome</keyword>
<name>A0A812IP54_SYMPI</name>
<gene>
    <name evidence="3" type="ORF">SPIL2461_LOCUS670</name>
</gene>
<sequence>MSQCPCPRTCKGSNGLSSFRLCACKVRLPITWAAFADALQPLDKATYGAHSADLDIVTVPDPFYKDQASFVTIPRQMLSDFLRQAKLSGLRVILDIHAYPGGASHGTYNGVWPLKCAFWTEKSKIGPEKNLTEVGMWIVEKMIHWIENLDFEPQGAIAGIVLMNEPGHMNRWKQFAADKAILAWLSEASARYSRSELPFLGIKLYMNLVETAFQDFEGVVVPWYHSTFSLEERKTRVVADVHYYMAWDYHVCDGRSDPFGAYSCTQNYQGTLRGCAEGNAKNMRRRWSQHDELVAVSEFSLGTFDQIDLACKELPVLETMLKEQLAAFAKYNFETIFWTWKMPYATDFQPGWSLKWLLSQHQERKK</sequence>
<dbReference type="GO" id="GO:0008422">
    <property type="term" value="F:beta-glucosidase activity"/>
    <property type="evidence" value="ECO:0007669"/>
    <property type="project" value="TreeGrafter"/>
</dbReference>
<dbReference type="PANTHER" id="PTHR31297:SF38">
    <property type="entry name" value="X8 DOMAIN-CONTAINING PROTEIN"/>
    <property type="match status" value="1"/>
</dbReference>
<accession>A0A812IP54</accession>
<dbReference type="Proteomes" id="UP000649617">
    <property type="component" value="Unassembled WGS sequence"/>
</dbReference>
<evidence type="ECO:0000256" key="1">
    <source>
        <dbReference type="ARBA" id="ARBA00022801"/>
    </source>
</evidence>
<evidence type="ECO:0000313" key="4">
    <source>
        <dbReference type="Proteomes" id="UP000649617"/>
    </source>
</evidence>
<protein>
    <recommendedName>
        <fullName evidence="5">Glycoside hydrolase family 5 domain-containing protein</fullName>
    </recommendedName>
</protein>
<dbReference type="OrthoDB" id="442837at2759"/>
<comment type="caution">
    <text evidence="3">The sequence shown here is derived from an EMBL/GenBank/DDBJ whole genome shotgun (WGS) entry which is preliminary data.</text>
</comment>
<keyword evidence="1" id="KW-0378">Hydrolase</keyword>
<dbReference type="PANTHER" id="PTHR31297">
    <property type="entry name" value="GLUCAN ENDO-1,6-BETA-GLUCOSIDASE B"/>
    <property type="match status" value="1"/>
</dbReference>
<reference evidence="3" key="1">
    <citation type="submission" date="2021-02" db="EMBL/GenBank/DDBJ databases">
        <authorList>
            <person name="Dougan E. K."/>
            <person name="Rhodes N."/>
            <person name="Thang M."/>
            <person name="Chan C."/>
        </authorList>
    </citation>
    <scope>NUCLEOTIDE SEQUENCE</scope>
</reference>
<evidence type="ECO:0000313" key="3">
    <source>
        <dbReference type="EMBL" id="CAE7169388.1"/>
    </source>
</evidence>